<keyword evidence="2" id="KW-1185">Reference proteome</keyword>
<dbReference type="EMBL" id="JASBNA010000004">
    <property type="protein sequence ID" value="KAK7692229.1"/>
    <property type="molecule type" value="Genomic_DNA"/>
</dbReference>
<comment type="caution">
    <text evidence="1">The sequence shown here is derived from an EMBL/GenBank/DDBJ whole genome shotgun (WGS) entry which is preliminary data.</text>
</comment>
<protein>
    <submittedName>
        <fullName evidence="1">Uncharacterized protein</fullName>
    </submittedName>
</protein>
<evidence type="ECO:0000313" key="2">
    <source>
        <dbReference type="Proteomes" id="UP001385951"/>
    </source>
</evidence>
<dbReference type="Proteomes" id="UP001385951">
    <property type="component" value="Unassembled WGS sequence"/>
</dbReference>
<dbReference type="AlphaFoldDB" id="A0AAW0GRP8"/>
<proteinExistence type="predicted"/>
<evidence type="ECO:0000313" key="1">
    <source>
        <dbReference type="EMBL" id="KAK7692229.1"/>
    </source>
</evidence>
<accession>A0AAW0GRP8</accession>
<reference evidence="1 2" key="1">
    <citation type="submission" date="2022-09" db="EMBL/GenBank/DDBJ databases">
        <authorList>
            <person name="Palmer J.M."/>
        </authorList>
    </citation>
    <scope>NUCLEOTIDE SEQUENCE [LARGE SCALE GENOMIC DNA]</scope>
    <source>
        <strain evidence="1 2">DSM 7382</strain>
    </source>
</reference>
<organism evidence="1 2">
    <name type="scientific">Cerrena zonata</name>
    <dbReference type="NCBI Taxonomy" id="2478898"/>
    <lineage>
        <taxon>Eukaryota</taxon>
        <taxon>Fungi</taxon>
        <taxon>Dikarya</taxon>
        <taxon>Basidiomycota</taxon>
        <taxon>Agaricomycotina</taxon>
        <taxon>Agaricomycetes</taxon>
        <taxon>Polyporales</taxon>
        <taxon>Cerrenaceae</taxon>
        <taxon>Cerrena</taxon>
    </lineage>
</organism>
<sequence length="85" mass="9902">MYPAYIIGSIWDHCKCIQKYLYARDPHRCNSESVTTYELIFLGFQSGLERTTSIRQPVRRTKLPYSVENFKLPDGFISSPSGEFF</sequence>
<gene>
    <name evidence="1" type="ORF">QCA50_003854</name>
</gene>
<name>A0AAW0GRP8_9APHY</name>